<dbReference type="InterPro" id="IPR036909">
    <property type="entry name" value="Cyt_c-like_dom_sf"/>
</dbReference>
<dbReference type="Proteomes" id="UP000095347">
    <property type="component" value="Unassembled WGS sequence"/>
</dbReference>
<sequence>MSEGLTKSAARNIFFGGTIFFLVILVALTVHSYGYIEKNSTDVAGITPGVEQGKAVWERHSCINCHTILGEGAYYAPELGNVWARYGGFEDADTARDGIKDWIRSQPTEVEGRRQMPHFEINEQELDALVDFFKWVNTIKTQNWPPNVAG</sequence>
<evidence type="ECO:0000256" key="3">
    <source>
        <dbReference type="ARBA" id="ARBA00023004"/>
    </source>
</evidence>
<dbReference type="RefSeq" id="WP_069959536.1">
    <property type="nucleotide sequence ID" value="NZ_MCGG01000084.1"/>
</dbReference>
<keyword evidence="5" id="KW-0812">Transmembrane</keyword>
<evidence type="ECO:0000256" key="2">
    <source>
        <dbReference type="ARBA" id="ARBA00022723"/>
    </source>
</evidence>
<dbReference type="GO" id="GO:0046872">
    <property type="term" value="F:metal ion binding"/>
    <property type="evidence" value="ECO:0007669"/>
    <property type="project" value="UniProtKB-KW"/>
</dbReference>
<dbReference type="Pfam" id="PF00034">
    <property type="entry name" value="Cytochrom_C"/>
    <property type="match status" value="1"/>
</dbReference>
<protein>
    <submittedName>
        <fullName evidence="7">Cytochrome C</fullName>
    </submittedName>
</protein>
<feature type="domain" description="Cytochrome c" evidence="6">
    <location>
        <begin position="48"/>
        <end position="137"/>
    </location>
</feature>
<dbReference type="Gene3D" id="1.10.760.10">
    <property type="entry name" value="Cytochrome c-like domain"/>
    <property type="match status" value="1"/>
</dbReference>
<evidence type="ECO:0000256" key="4">
    <source>
        <dbReference type="PROSITE-ProRule" id="PRU00433"/>
    </source>
</evidence>
<keyword evidence="5" id="KW-0472">Membrane</keyword>
<comment type="caution">
    <text evidence="7">The sequence shown here is derived from an EMBL/GenBank/DDBJ whole genome shotgun (WGS) entry which is preliminary data.</text>
</comment>
<gene>
    <name evidence="7" type="ORF">BEN30_17260</name>
</gene>
<dbReference type="GO" id="GO:0009055">
    <property type="term" value="F:electron transfer activity"/>
    <property type="evidence" value="ECO:0007669"/>
    <property type="project" value="InterPro"/>
</dbReference>
<dbReference type="STRING" id="28181.BEN30_17260"/>
<accession>A0A1E5Q2Y2</accession>
<evidence type="ECO:0000256" key="5">
    <source>
        <dbReference type="SAM" id="Phobius"/>
    </source>
</evidence>
<dbReference type="AlphaFoldDB" id="A0A1E5Q2Y2"/>
<keyword evidence="8" id="KW-1185">Reference proteome</keyword>
<name>A0A1E5Q2Y2_9PROT</name>
<keyword evidence="2 4" id="KW-0479">Metal-binding</keyword>
<proteinExistence type="predicted"/>
<keyword evidence="3 4" id="KW-0408">Iron</keyword>
<dbReference type="GO" id="GO:0020037">
    <property type="term" value="F:heme binding"/>
    <property type="evidence" value="ECO:0007669"/>
    <property type="project" value="InterPro"/>
</dbReference>
<reference evidence="8" key="1">
    <citation type="submission" date="2016-07" db="EMBL/GenBank/DDBJ databases">
        <authorList>
            <person name="Florea S."/>
            <person name="Webb J.S."/>
            <person name="Jaromczyk J."/>
            <person name="Schardl C.L."/>
        </authorList>
    </citation>
    <scope>NUCLEOTIDE SEQUENCE [LARGE SCALE GENOMIC DNA]</scope>
    <source>
        <strain evidence="8">MV-1</strain>
    </source>
</reference>
<dbReference type="OrthoDB" id="9809720at2"/>
<evidence type="ECO:0000256" key="1">
    <source>
        <dbReference type="ARBA" id="ARBA00022617"/>
    </source>
</evidence>
<evidence type="ECO:0000313" key="8">
    <source>
        <dbReference type="Proteomes" id="UP000095347"/>
    </source>
</evidence>
<dbReference type="EMBL" id="MCGG01000084">
    <property type="protein sequence ID" value="OEJ63785.1"/>
    <property type="molecule type" value="Genomic_DNA"/>
</dbReference>
<evidence type="ECO:0000259" key="6">
    <source>
        <dbReference type="PROSITE" id="PS51007"/>
    </source>
</evidence>
<feature type="transmembrane region" description="Helical" evidence="5">
    <location>
        <begin position="12"/>
        <end position="36"/>
    </location>
</feature>
<dbReference type="SUPFAM" id="SSF46626">
    <property type="entry name" value="Cytochrome c"/>
    <property type="match status" value="1"/>
</dbReference>
<dbReference type="InterPro" id="IPR009056">
    <property type="entry name" value="Cyt_c-like_dom"/>
</dbReference>
<dbReference type="PROSITE" id="PS51007">
    <property type="entry name" value="CYTC"/>
    <property type="match status" value="1"/>
</dbReference>
<organism evidence="7 8">
    <name type="scientific">Magnetovibrio blakemorei</name>
    <dbReference type="NCBI Taxonomy" id="28181"/>
    <lineage>
        <taxon>Bacteria</taxon>
        <taxon>Pseudomonadati</taxon>
        <taxon>Pseudomonadota</taxon>
        <taxon>Alphaproteobacteria</taxon>
        <taxon>Rhodospirillales</taxon>
        <taxon>Magnetovibrionaceae</taxon>
        <taxon>Magnetovibrio</taxon>
    </lineage>
</organism>
<keyword evidence="5" id="KW-1133">Transmembrane helix</keyword>
<evidence type="ECO:0000313" key="7">
    <source>
        <dbReference type="EMBL" id="OEJ63785.1"/>
    </source>
</evidence>
<keyword evidence="1 4" id="KW-0349">Heme</keyword>